<evidence type="ECO:0000313" key="1">
    <source>
        <dbReference type="EMBL" id="AUB43898.1"/>
    </source>
</evidence>
<geneLocation type="plasmid" evidence="2">
    <name>pnfsy07</name>
</geneLocation>
<dbReference type="KEGG" id="nfl:COO91_10107"/>
<dbReference type="AlphaFoldDB" id="A0A2K8T877"/>
<gene>
    <name evidence="1" type="ORF">COO91_10107</name>
</gene>
<organism evidence="1 2">
    <name type="scientific">Nostoc flagelliforme CCNUN1</name>
    <dbReference type="NCBI Taxonomy" id="2038116"/>
    <lineage>
        <taxon>Bacteria</taxon>
        <taxon>Bacillati</taxon>
        <taxon>Cyanobacteriota</taxon>
        <taxon>Cyanophyceae</taxon>
        <taxon>Nostocales</taxon>
        <taxon>Nostocaceae</taxon>
        <taxon>Nostoc</taxon>
    </lineage>
</organism>
<reference evidence="1 2" key="1">
    <citation type="submission" date="2017-11" db="EMBL/GenBank/DDBJ databases">
        <title>Complete genome of a free-living desiccation-tolerant cyanobacterium and its photosynthetic adaptation to extreme terrestrial habitat.</title>
        <authorList>
            <person name="Shang J."/>
        </authorList>
    </citation>
    <scope>NUCLEOTIDE SEQUENCE [LARGE SCALE GENOMIC DNA]</scope>
    <source>
        <strain evidence="1 2">CCNUN1</strain>
        <plasmid evidence="2">pnfsy07</plasmid>
    </source>
</reference>
<dbReference type="Proteomes" id="UP000232003">
    <property type="component" value="Plasmid pNFSY07"/>
</dbReference>
<dbReference type="EMBL" id="CP024792">
    <property type="protein sequence ID" value="AUB43898.1"/>
    <property type="molecule type" value="Genomic_DNA"/>
</dbReference>
<sequence>MVSDITGITGMAIIRAIAAGERDPQILAAKKHYRTKRSQAEIAAALNGDYRSEHVFVLQQELHLYDVYQTQIAACDRQIQECLAQFSDKVNLNESLLPQPKHPRNKPQGNEPAFDLRTHLYRISGVDFTAIDGLGILTVQTIISEVGLDPRTPIQ</sequence>
<accession>A0A2K8T877</accession>
<proteinExistence type="predicted"/>
<evidence type="ECO:0000313" key="2">
    <source>
        <dbReference type="Proteomes" id="UP000232003"/>
    </source>
</evidence>
<name>A0A2K8T877_9NOSO</name>
<protein>
    <submittedName>
        <fullName evidence="1">Transposase</fullName>
    </submittedName>
</protein>
<keyword evidence="2" id="KW-1185">Reference proteome</keyword>
<keyword evidence="1" id="KW-0614">Plasmid</keyword>